<dbReference type="EMBL" id="RWHU01000017">
    <property type="protein sequence ID" value="RSK62042.1"/>
    <property type="molecule type" value="Genomic_DNA"/>
</dbReference>
<organism evidence="1 2">
    <name type="scientific">Enterobacter huaxiensis</name>
    <dbReference type="NCBI Taxonomy" id="2494702"/>
    <lineage>
        <taxon>Bacteria</taxon>
        <taxon>Pseudomonadati</taxon>
        <taxon>Pseudomonadota</taxon>
        <taxon>Gammaproteobacteria</taxon>
        <taxon>Enterobacterales</taxon>
        <taxon>Enterobacteriaceae</taxon>
        <taxon>Enterobacter</taxon>
    </lineage>
</organism>
<name>A0A428LE84_9ENTR</name>
<reference evidence="1 2" key="1">
    <citation type="submission" date="2018-12" db="EMBL/GenBank/DDBJ databases">
        <title>The Genome Submission of two Enterobacter spp. strains.</title>
        <authorList>
            <person name="Wu W."/>
            <person name="Wei L."/>
            <person name="Feng Y."/>
            <person name="Zong Z."/>
        </authorList>
    </citation>
    <scope>NUCLEOTIDE SEQUENCE [LARGE SCALE GENOMIC DNA]</scope>
    <source>
        <strain evidence="1 2">WCHEHu045002</strain>
    </source>
</reference>
<gene>
    <name evidence="1" type="ORF">EJE24_24165</name>
</gene>
<evidence type="ECO:0000313" key="2">
    <source>
        <dbReference type="Proteomes" id="UP000276389"/>
    </source>
</evidence>
<evidence type="ECO:0000313" key="1">
    <source>
        <dbReference type="EMBL" id="RSK62042.1"/>
    </source>
</evidence>
<dbReference type="Proteomes" id="UP000276389">
    <property type="component" value="Unassembled WGS sequence"/>
</dbReference>
<proteinExistence type="predicted"/>
<dbReference type="RefSeq" id="WP_125915780.1">
    <property type="nucleotide sequence ID" value="NZ_RWHU01000017.1"/>
</dbReference>
<comment type="caution">
    <text evidence="1">The sequence shown here is derived from an EMBL/GenBank/DDBJ whole genome shotgun (WGS) entry which is preliminary data.</text>
</comment>
<sequence length="204" mass="23628">MSYWKRVDDEHLARMIAFRNSLDNFSSERASEHVNFTEKLLNKKTIREKKWIADQLAQLQLFDESRKITPDEEMLTKAVNVLTVLGYADLARDLGTFTERLSRAVSLNELYVNNIIDGAIKKNRSEAASGYRHHLNDEILAIMKATWKKNPAMSKKKMISKLSVRYEGRVDEGTLDNWIKKEKLLPPTPKKYINSDLVIPPEYT</sequence>
<protein>
    <submittedName>
        <fullName evidence="1">Uncharacterized protein</fullName>
    </submittedName>
</protein>
<accession>A0A428LE84</accession>
<dbReference type="AlphaFoldDB" id="A0A428LE84"/>